<keyword evidence="2" id="KW-1185">Reference proteome</keyword>
<name>A0A1I3GJL1_9PLAN</name>
<gene>
    <name evidence="1" type="ORF">SAMN05421753_10713</name>
</gene>
<dbReference type="OrthoDB" id="9971552at2"/>
<evidence type="ECO:0000313" key="1">
    <source>
        <dbReference type="EMBL" id="SFI23361.1"/>
    </source>
</evidence>
<evidence type="ECO:0008006" key="3">
    <source>
        <dbReference type="Google" id="ProtNLM"/>
    </source>
</evidence>
<evidence type="ECO:0000313" key="2">
    <source>
        <dbReference type="Proteomes" id="UP000199518"/>
    </source>
</evidence>
<organism evidence="1 2">
    <name type="scientific">Planctomicrobium piriforme</name>
    <dbReference type="NCBI Taxonomy" id="1576369"/>
    <lineage>
        <taxon>Bacteria</taxon>
        <taxon>Pseudomonadati</taxon>
        <taxon>Planctomycetota</taxon>
        <taxon>Planctomycetia</taxon>
        <taxon>Planctomycetales</taxon>
        <taxon>Planctomycetaceae</taxon>
        <taxon>Planctomicrobium</taxon>
    </lineage>
</organism>
<protein>
    <recommendedName>
        <fullName evidence="3">50S ribosomal protein L29</fullName>
    </recommendedName>
</protein>
<proteinExistence type="predicted"/>
<dbReference type="AlphaFoldDB" id="A0A1I3GJL1"/>
<reference evidence="2" key="1">
    <citation type="submission" date="2016-10" db="EMBL/GenBank/DDBJ databases">
        <authorList>
            <person name="Varghese N."/>
            <person name="Submissions S."/>
        </authorList>
    </citation>
    <scope>NUCLEOTIDE SEQUENCE [LARGE SCALE GENOMIC DNA]</scope>
    <source>
        <strain evidence="2">DSM 26348</strain>
    </source>
</reference>
<dbReference type="EMBL" id="FOQD01000007">
    <property type="protein sequence ID" value="SFI23361.1"/>
    <property type="molecule type" value="Genomic_DNA"/>
</dbReference>
<sequence>MPLKQDALQLQLDRAKTALGDIEKSLDGKIPKKQAMWRKANARVRQIEDRLKSRSLLVAGRDEAAPAEAEAAAE</sequence>
<accession>A0A1I3GJL1</accession>
<dbReference type="STRING" id="1576369.SAMN05421753_10713"/>
<dbReference type="RefSeq" id="WP_092049774.1">
    <property type="nucleotide sequence ID" value="NZ_FOQD01000007.1"/>
</dbReference>
<dbReference type="Proteomes" id="UP000199518">
    <property type="component" value="Unassembled WGS sequence"/>
</dbReference>